<protein>
    <submittedName>
        <fullName evidence="1">Uncharacterized protein</fullName>
    </submittedName>
</protein>
<evidence type="ECO:0000313" key="1">
    <source>
        <dbReference type="EMBL" id="KAB7891251.1"/>
    </source>
</evidence>
<dbReference type="AlphaFoldDB" id="A0A6L4WWJ0"/>
<evidence type="ECO:0000313" key="2">
    <source>
        <dbReference type="Proteomes" id="UP000472839"/>
    </source>
</evidence>
<accession>A0A6L4WWJ0</accession>
<proteinExistence type="predicted"/>
<dbReference type="EMBL" id="WFKK01000001">
    <property type="protein sequence ID" value="KAB7891251.1"/>
    <property type="molecule type" value="Genomic_DNA"/>
</dbReference>
<dbReference type="RefSeq" id="WP_152279353.1">
    <property type="nucleotide sequence ID" value="NZ_WFKK01000001.1"/>
</dbReference>
<gene>
    <name evidence="1" type="ORF">GBG19_00010</name>
</gene>
<comment type="caution">
    <text evidence="1">The sequence shown here is derived from an EMBL/GenBank/DDBJ whole genome shotgun (WGS) entry which is preliminary data.</text>
</comment>
<dbReference type="Proteomes" id="UP000472839">
    <property type="component" value="Unassembled WGS sequence"/>
</dbReference>
<reference evidence="1 2" key="1">
    <citation type="submission" date="2019-10" db="EMBL/GenBank/DDBJ databases">
        <title>Poseidonibacter ostreae sp. nov., isolated from the gut of the Ostrea denselamellosa.</title>
        <authorList>
            <person name="Choi A."/>
        </authorList>
    </citation>
    <scope>NUCLEOTIDE SEQUENCE [LARGE SCALE GENOMIC DNA]</scope>
    <source>
        <strain evidence="1 2">SJOD-M-33</strain>
    </source>
</reference>
<name>A0A6L4WWJ0_9BACT</name>
<organism evidence="1 2">
    <name type="scientific">Poseidonibacter ostreae</name>
    <dbReference type="NCBI Taxonomy" id="2654171"/>
    <lineage>
        <taxon>Bacteria</taxon>
        <taxon>Pseudomonadati</taxon>
        <taxon>Campylobacterota</taxon>
        <taxon>Epsilonproteobacteria</taxon>
        <taxon>Campylobacterales</taxon>
        <taxon>Arcobacteraceae</taxon>
        <taxon>Poseidonibacter</taxon>
    </lineage>
</organism>
<sequence length="133" mass="15535">MNITLKVSQKNNGNVNKPLEIYTPLFGAEVKDCGFISTTEELSNAICSYQKTLQKEFPKEEYYQLDNAHSQFDTCMDFDYSNVVKNHCISIPLTLFLIYTDEQLRDISNHLFVQLSDKWISFYKEGEKLEKEK</sequence>